<name>A0AAV9Q299_9PEZI</name>
<evidence type="ECO:0000313" key="2">
    <source>
        <dbReference type="Proteomes" id="UP001345827"/>
    </source>
</evidence>
<protein>
    <recommendedName>
        <fullName evidence="3">Apple domain-containing protein</fullName>
    </recommendedName>
</protein>
<dbReference type="AlphaFoldDB" id="A0AAV9Q299"/>
<gene>
    <name evidence="1" type="ORF">LTR25_007221</name>
</gene>
<dbReference type="EMBL" id="JAXLQG010000013">
    <property type="protein sequence ID" value="KAK5533356.1"/>
    <property type="molecule type" value="Genomic_DNA"/>
</dbReference>
<accession>A0AAV9Q299</accession>
<evidence type="ECO:0000313" key="1">
    <source>
        <dbReference type="EMBL" id="KAK5533356.1"/>
    </source>
</evidence>
<evidence type="ECO:0008006" key="3">
    <source>
        <dbReference type="Google" id="ProtNLM"/>
    </source>
</evidence>
<sequence length="263" mass="28552">MTANSGTLTSTYNNVNSLEWCMDLCTSTNAATSGSCTVAYWASAQQQCQLYPNQIANTPNNLIFNGVHTARLLTTAASNIIDATYMQAPTNLYDLGLCGGPSLNYYNLTFLGHIHKDSTVRPNTADIWLVTCTQTALNTTTIAAGQNMAVPTTPDDCMRLCGFYNDANGDNGCRLWHFFNDNSCVLYPSRGGAGNGNTPQYVANLIAAGVFRGSTGTQWPGISYKRSLPPGEGPARYHPRDTLSEAEGMVADFIIPYERKRRT</sequence>
<dbReference type="Proteomes" id="UP001345827">
    <property type="component" value="Unassembled WGS sequence"/>
</dbReference>
<proteinExistence type="predicted"/>
<reference evidence="1 2" key="1">
    <citation type="submission" date="2023-06" db="EMBL/GenBank/DDBJ databases">
        <title>Black Yeasts Isolated from many extreme environments.</title>
        <authorList>
            <person name="Coleine C."/>
            <person name="Stajich J.E."/>
            <person name="Selbmann L."/>
        </authorList>
    </citation>
    <scope>NUCLEOTIDE SEQUENCE [LARGE SCALE GENOMIC DNA]</scope>
    <source>
        <strain evidence="1 2">CCFEE 5887</strain>
    </source>
</reference>
<organism evidence="1 2">
    <name type="scientific">Vermiconidia calcicola</name>
    <dbReference type="NCBI Taxonomy" id="1690605"/>
    <lineage>
        <taxon>Eukaryota</taxon>
        <taxon>Fungi</taxon>
        <taxon>Dikarya</taxon>
        <taxon>Ascomycota</taxon>
        <taxon>Pezizomycotina</taxon>
        <taxon>Dothideomycetes</taxon>
        <taxon>Dothideomycetidae</taxon>
        <taxon>Mycosphaerellales</taxon>
        <taxon>Extremaceae</taxon>
        <taxon>Vermiconidia</taxon>
    </lineage>
</organism>
<comment type="caution">
    <text evidence="1">The sequence shown here is derived from an EMBL/GenBank/DDBJ whole genome shotgun (WGS) entry which is preliminary data.</text>
</comment>
<keyword evidence="2" id="KW-1185">Reference proteome</keyword>